<dbReference type="AlphaFoldDB" id="A0A1V3WA71"/>
<protein>
    <submittedName>
        <fullName evidence="1">Uncharacterized protein</fullName>
    </submittedName>
</protein>
<comment type="caution">
    <text evidence="1">The sequence shown here is derived from an EMBL/GenBank/DDBJ whole genome shotgun (WGS) entry which is preliminary data.</text>
</comment>
<dbReference type="Proteomes" id="UP000189229">
    <property type="component" value="Unassembled WGS sequence"/>
</dbReference>
<organism evidence="1 2">
    <name type="scientific">Mycobacterium kansasii</name>
    <dbReference type="NCBI Taxonomy" id="1768"/>
    <lineage>
        <taxon>Bacteria</taxon>
        <taxon>Bacillati</taxon>
        <taxon>Actinomycetota</taxon>
        <taxon>Actinomycetes</taxon>
        <taxon>Mycobacteriales</taxon>
        <taxon>Mycobacteriaceae</taxon>
        <taxon>Mycobacterium</taxon>
    </lineage>
</organism>
<evidence type="ECO:0000313" key="2">
    <source>
        <dbReference type="Proteomes" id="UP000189229"/>
    </source>
</evidence>
<reference evidence="1 2" key="1">
    <citation type="submission" date="2017-02" db="EMBL/GenBank/DDBJ databases">
        <title>Complete genome sequences of Mycobacterium kansasii strains isolated from rhesus macaques.</title>
        <authorList>
            <person name="Panda A."/>
            <person name="Nagaraj S."/>
            <person name="Zhao X."/>
            <person name="Tettelin H."/>
            <person name="Detolla L.J."/>
        </authorList>
    </citation>
    <scope>NUCLEOTIDE SEQUENCE [LARGE SCALE GENOMIC DNA]</scope>
    <source>
        <strain evidence="1 2">11-3813</strain>
    </source>
</reference>
<dbReference type="EMBL" id="MVBM01000020">
    <property type="protein sequence ID" value="OOK63306.1"/>
    <property type="molecule type" value="Genomic_DNA"/>
</dbReference>
<proteinExistence type="predicted"/>
<evidence type="ECO:0000313" key="1">
    <source>
        <dbReference type="EMBL" id="OOK63306.1"/>
    </source>
</evidence>
<accession>A0A1V3WA71</accession>
<name>A0A1V3WA71_MYCKA</name>
<sequence length="43" mass="4478">MIGSTTIGPIVPSIITVQMQGRNREAADHDVAEVPVMGCRGGL</sequence>
<gene>
    <name evidence="1" type="ORF">BZL30_9497</name>
</gene>